<evidence type="ECO:0000259" key="2">
    <source>
        <dbReference type="Pfam" id="PF09350"/>
    </source>
</evidence>
<evidence type="ECO:0000313" key="3">
    <source>
        <dbReference type="EMBL" id="SVD90302.1"/>
    </source>
</evidence>
<accession>A0A382Z478</accession>
<feature type="region of interest" description="Disordered" evidence="1">
    <location>
        <begin position="1"/>
        <end position="25"/>
    </location>
</feature>
<feature type="region of interest" description="Disordered" evidence="1">
    <location>
        <begin position="102"/>
        <end position="122"/>
    </location>
</feature>
<dbReference type="Pfam" id="PF09350">
    <property type="entry name" value="DJC28_CD"/>
    <property type="match status" value="1"/>
</dbReference>
<organism evidence="3">
    <name type="scientific">marine metagenome</name>
    <dbReference type="NCBI Taxonomy" id="408172"/>
    <lineage>
        <taxon>unclassified sequences</taxon>
        <taxon>metagenomes</taxon>
        <taxon>ecological metagenomes</taxon>
    </lineage>
</organism>
<dbReference type="AlphaFoldDB" id="A0A382Z478"/>
<reference evidence="3" key="1">
    <citation type="submission" date="2018-05" db="EMBL/GenBank/DDBJ databases">
        <authorList>
            <person name="Lanie J.A."/>
            <person name="Ng W.-L."/>
            <person name="Kazmierczak K.M."/>
            <person name="Andrzejewski T.M."/>
            <person name="Davidsen T.M."/>
            <person name="Wayne K.J."/>
            <person name="Tettelin H."/>
            <person name="Glass J.I."/>
            <person name="Rusch D."/>
            <person name="Podicherti R."/>
            <person name="Tsui H.-C.T."/>
            <person name="Winkler M.E."/>
        </authorList>
    </citation>
    <scope>NUCLEOTIDE SEQUENCE</scope>
</reference>
<gene>
    <name evidence="3" type="ORF">METZ01_LOCUS443156</name>
</gene>
<protein>
    <recommendedName>
        <fullName evidence="2">DnaJ homologue subfamily C member 28 conserved domain-containing protein</fullName>
    </recommendedName>
</protein>
<name>A0A382Z478_9ZZZZ</name>
<feature type="domain" description="DnaJ homologue subfamily C member 28 conserved" evidence="2">
    <location>
        <begin position="3"/>
        <end position="62"/>
    </location>
</feature>
<dbReference type="EMBL" id="UINC01180885">
    <property type="protein sequence ID" value="SVD90302.1"/>
    <property type="molecule type" value="Genomic_DNA"/>
</dbReference>
<sequence>MLAEATQDDVMQRLPGKGRPIDLGGYMHADTGTRVANKLLKDNDVIPQQLQDRREAEMLQQQAETDTAAARQDLHPRRCQVEELQKRLRACWPVSVAPAEVFSGGDVPTWMTDPDAKSDNGGDWQELAAQLATSSA</sequence>
<feature type="non-terminal residue" evidence="3">
    <location>
        <position position="136"/>
    </location>
</feature>
<evidence type="ECO:0000256" key="1">
    <source>
        <dbReference type="SAM" id="MobiDB-lite"/>
    </source>
</evidence>
<feature type="region of interest" description="Disordered" evidence="1">
    <location>
        <begin position="55"/>
        <end position="74"/>
    </location>
</feature>
<dbReference type="InterPro" id="IPR018961">
    <property type="entry name" value="DnaJ_homolog_subfam-C_membr-28"/>
</dbReference>
<proteinExistence type="predicted"/>